<evidence type="ECO:0000256" key="3">
    <source>
        <dbReference type="ARBA" id="ARBA00023002"/>
    </source>
</evidence>
<comment type="similarity">
    <text evidence="1 5">Belongs to the iron/ascorbate-dependent oxidoreductase family.</text>
</comment>
<reference evidence="7" key="1">
    <citation type="submission" date="2022-12" db="EMBL/GenBank/DDBJ databases">
        <title>Draft genome assemblies for two species of Escallonia (Escalloniales).</title>
        <authorList>
            <person name="Chanderbali A."/>
            <person name="Dervinis C."/>
            <person name="Anghel I."/>
            <person name="Soltis D."/>
            <person name="Soltis P."/>
            <person name="Zapata F."/>
        </authorList>
    </citation>
    <scope>NUCLEOTIDE SEQUENCE</scope>
    <source>
        <strain evidence="7">UCBG92.1500</strain>
        <tissue evidence="7">Leaf</tissue>
    </source>
</reference>
<dbReference type="PROSITE" id="PS51471">
    <property type="entry name" value="FE2OG_OXY"/>
    <property type="match status" value="1"/>
</dbReference>
<protein>
    <recommendedName>
        <fullName evidence="6">Fe2OG dioxygenase domain-containing protein</fullName>
    </recommendedName>
</protein>
<dbReference type="InterPro" id="IPR044861">
    <property type="entry name" value="IPNS-like_FE2OG_OXY"/>
</dbReference>
<dbReference type="EMBL" id="JAVXUO010003152">
    <property type="protein sequence ID" value="KAK2966109.1"/>
    <property type="molecule type" value="Genomic_DNA"/>
</dbReference>
<proteinExistence type="inferred from homology"/>
<evidence type="ECO:0000256" key="2">
    <source>
        <dbReference type="ARBA" id="ARBA00022723"/>
    </source>
</evidence>
<evidence type="ECO:0000313" key="8">
    <source>
        <dbReference type="Proteomes" id="UP001187471"/>
    </source>
</evidence>
<dbReference type="GO" id="GO:0046872">
    <property type="term" value="F:metal ion binding"/>
    <property type="evidence" value="ECO:0007669"/>
    <property type="project" value="UniProtKB-KW"/>
</dbReference>
<keyword evidence="3 5" id="KW-0560">Oxidoreductase</keyword>
<evidence type="ECO:0000256" key="5">
    <source>
        <dbReference type="RuleBase" id="RU003682"/>
    </source>
</evidence>
<organism evidence="7 8">
    <name type="scientific">Escallonia rubra</name>
    <dbReference type="NCBI Taxonomy" id="112253"/>
    <lineage>
        <taxon>Eukaryota</taxon>
        <taxon>Viridiplantae</taxon>
        <taxon>Streptophyta</taxon>
        <taxon>Embryophyta</taxon>
        <taxon>Tracheophyta</taxon>
        <taxon>Spermatophyta</taxon>
        <taxon>Magnoliopsida</taxon>
        <taxon>eudicotyledons</taxon>
        <taxon>Gunneridae</taxon>
        <taxon>Pentapetalae</taxon>
        <taxon>asterids</taxon>
        <taxon>campanulids</taxon>
        <taxon>Escalloniales</taxon>
        <taxon>Escalloniaceae</taxon>
        <taxon>Escallonia</taxon>
    </lineage>
</organism>
<dbReference type="Pfam" id="PF03171">
    <property type="entry name" value="2OG-FeII_Oxy"/>
    <property type="match status" value="1"/>
</dbReference>
<dbReference type="Gene3D" id="2.60.120.330">
    <property type="entry name" value="B-lactam Antibiotic, Isopenicillin N Synthase, Chain"/>
    <property type="match status" value="1"/>
</dbReference>
<comment type="caution">
    <text evidence="7">The sequence shown here is derived from an EMBL/GenBank/DDBJ whole genome shotgun (WGS) entry which is preliminary data.</text>
</comment>
<keyword evidence="8" id="KW-1185">Reference proteome</keyword>
<gene>
    <name evidence="7" type="ORF">RJ640_001523</name>
</gene>
<dbReference type="PANTHER" id="PTHR10209:SF865">
    <property type="entry name" value="1-AMINOCYCLOPROPANE-1-CARBOXYLATE OXIDASE HOMOLOG 1-LIKE"/>
    <property type="match status" value="1"/>
</dbReference>
<evidence type="ECO:0000259" key="6">
    <source>
        <dbReference type="PROSITE" id="PS51471"/>
    </source>
</evidence>
<accession>A0AA88Q9F6</accession>
<keyword evidence="4 5" id="KW-0408">Iron</keyword>
<evidence type="ECO:0000313" key="7">
    <source>
        <dbReference type="EMBL" id="KAK2966109.1"/>
    </source>
</evidence>
<feature type="domain" description="Fe2OG dioxygenase" evidence="6">
    <location>
        <begin position="48"/>
        <end position="156"/>
    </location>
</feature>
<dbReference type="AlphaFoldDB" id="A0AA88Q9F6"/>
<dbReference type="GO" id="GO:0051213">
    <property type="term" value="F:dioxygenase activity"/>
    <property type="evidence" value="ECO:0007669"/>
    <property type="project" value="UniProtKB-ARBA"/>
</dbReference>
<dbReference type="InterPro" id="IPR005123">
    <property type="entry name" value="Oxoglu/Fe-dep_dioxygenase_dom"/>
</dbReference>
<keyword evidence="2 5" id="KW-0479">Metal-binding</keyword>
<evidence type="ECO:0000256" key="1">
    <source>
        <dbReference type="ARBA" id="ARBA00008056"/>
    </source>
</evidence>
<evidence type="ECO:0000256" key="4">
    <source>
        <dbReference type="ARBA" id="ARBA00023004"/>
    </source>
</evidence>
<sequence length="215" mass="24536">MSSQLFAEGQCLTTYSCTLENWEVPCSLSYYWRLLGSNQDTLKAWNVQKNAHLCDHYYPACPRPELTLGVRKHADPLFLTVLMQDEIGGLQVLHENQWVDVPPIRGGFVVNIRNFLQLSEFLSFDTVSNDKFKSNKHRVLANRIGPRISVPCFLNGPVPSSKLYGLIKELISEGNPTPYREVQLDKYIAKFLSTGLDEYQGLDDYYRGKKILQGD</sequence>
<dbReference type="Proteomes" id="UP001187471">
    <property type="component" value="Unassembled WGS sequence"/>
</dbReference>
<dbReference type="SUPFAM" id="SSF51197">
    <property type="entry name" value="Clavaminate synthase-like"/>
    <property type="match status" value="1"/>
</dbReference>
<dbReference type="PANTHER" id="PTHR10209">
    <property type="entry name" value="OXIDOREDUCTASE, 2OG-FE II OXYGENASE FAMILY PROTEIN"/>
    <property type="match status" value="1"/>
</dbReference>
<dbReference type="InterPro" id="IPR027443">
    <property type="entry name" value="IPNS-like_sf"/>
</dbReference>
<name>A0AA88Q9F6_9ASTE</name>